<dbReference type="InterPro" id="IPR050311">
    <property type="entry name" value="ORC1/CDC6"/>
</dbReference>
<dbReference type="GO" id="GO:0006260">
    <property type="term" value="P:DNA replication"/>
    <property type="evidence" value="ECO:0007669"/>
    <property type="project" value="UniProtKB-UniRule"/>
</dbReference>
<dbReference type="InterPro" id="IPR055237">
    <property type="entry name" value="Cdc6_lid"/>
</dbReference>
<dbReference type="SMART" id="SM00382">
    <property type="entry name" value="AAA"/>
    <property type="match status" value="1"/>
</dbReference>
<dbReference type="Pfam" id="PF13401">
    <property type="entry name" value="AAA_22"/>
    <property type="match status" value="1"/>
</dbReference>
<evidence type="ECO:0000259" key="6">
    <source>
        <dbReference type="SMART" id="SM00382"/>
    </source>
</evidence>
<keyword evidence="4 5" id="KW-0067">ATP-binding</keyword>
<comment type="similarity">
    <text evidence="1 5">Belongs to the CDC6/cdc18 family.</text>
</comment>
<dbReference type="Pfam" id="PF09079">
    <property type="entry name" value="WHD_Cdc6"/>
    <property type="match status" value="1"/>
</dbReference>
<proteinExistence type="inferred from homology"/>
<dbReference type="InterPro" id="IPR027417">
    <property type="entry name" value="P-loop_NTPase"/>
</dbReference>
<dbReference type="SUPFAM" id="SSF52540">
    <property type="entry name" value="P-loop containing nucleoside triphosphate hydrolases"/>
    <property type="match status" value="1"/>
</dbReference>
<dbReference type="InterPro" id="IPR003593">
    <property type="entry name" value="AAA+_ATPase"/>
</dbReference>
<dbReference type="Gene3D" id="1.10.10.10">
    <property type="entry name" value="Winged helix-like DNA-binding domain superfamily/Winged helix DNA-binding domain"/>
    <property type="match status" value="1"/>
</dbReference>
<sequence>MSNDPVDKLLDNAIQGNSLLKDRSVLQTKFEPEVILHRDTELAKVTQALLPILKGSRPSNLLIYGKPGTGKTLVVSKVLSKIEKKVQDSKFPIKFIYANAKDETTIYGLLVHLGSKLGIELPTTGLSISIVFTKIIDTIKHNSINAIFVVDEIDYLAELASKTGKDILYNLTRANERLKEGGSLTLIGISNLLTFKERLDPRVISSLSEEEVVFTNYSVDQIKQILAERIKSAFIKDAVGEAALNLCAALAGQEHGDARRAIDLLRVAGELAEREQANHVTEEHIRRAAQKMEEDKEFTALNSYPLHEKLLIVAVMRSNGAATGEVYHTYKELCKTIRQKEVTQRRATQILSDIELSGLITGKIIHQGMHGRTKKYNLTIQPETVKKAFQNDIILADIL</sequence>
<dbReference type="HAMAP" id="MF_01407">
    <property type="entry name" value="ORC1_type_DNA_replic_protein"/>
    <property type="match status" value="1"/>
</dbReference>
<feature type="binding site" evidence="5">
    <location>
        <position position="229"/>
    </location>
    <ligand>
        <name>ATP</name>
        <dbReference type="ChEBI" id="CHEBI:30616"/>
    </ligand>
</feature>
<dbReference type="FunFam" id="1.10.8.60:FF:000073">
    <property type="entry name" value="ORC1-type DNA replication protein"/>
    <property type="match status" value="1"/>
</dbReference>
<evidence type="ECO:0000256" key="4">
    <source>
        <dbReference type="ARBA" id="ARBA00022840"/>
    </source>
</evidence>
<evidence type="ECO:0000259" key="7">
    <source>
        <dbReference type="SMART" id="SM01074"/>
    </source>
</evidence>
<dbReference type="Gene3D" id="1.10.8.60">
    <property type="match status" value="1"/>
</dbReference>
<dbReference type="SUPFAM" id="SSF46785">
    <property type="entry name" value="Winged helix' DNA-binding domain"/>
    <property type="match status" value="1"/>
</dbReference>
<reference evidence="8" key="1">
    <citation type="submission" date="2021-02" db="EMBL/GenBank/DDBJ databases">
        <authorList>
            <person name="Han P."/>
        </authorList>
    </citation>
    <scope>NUCLEOTIDE SEQUENCE</scope>
    <source>
        <strain evidence="8">Candidatus Nitrosotenuis uzonensis 5A</strain>
    </source>
</reference>
<dbReference type="GO" id="GO:0016887">
    <property type="term" value="F:ATP hydrolysis activity"/>
    <property type="evidence" value="ECO:0007669"/>
    <property type="project" value="InterPro"/>
</dbReference>
<dbReference type="CDD" id="cd08768">
    <property type="entry name" value="Cdc6_C"/>
    <property type="match status" value="1"/>
</dbReference>
<dbReference type="Pfam" id="PF22703">
    <property type="entry name" value="Cdc6_lid"/>
    <property type="match status" value="1"/>
</dbReference>
<feature type="domain" description="AAA+ ATPase" evidence="6">
    <location>
        <begin position="57"/>
        <end position="218"/>
    </location>
</feature>
<dbReference type="InterPro" id="IPR036388">
    <property type="entry name" value="WH-like_DNA-bd_sf"/>
</dbReference>
<dbReference type="InterPro" id="IPR036390">
    <property type="entry name" value="WH_DNA-bd_sf"/>
</dbReference>
<gene>
    <name evidence="8" type="primary">cdc</name>
    <name evidence="8" type="ORF">NUZ5A_20589</name>
</gene>
<dbReference type="NCBIfam" id="TIGR02928">
    <property type="entry name" value="orc1/cdc6 family replication initiation protein"/>
    <property type="match status" value="1"/>
</dbReference>
<dbReference type="InterPro" id="IPR015163">
    <property type="entry name" value="Cdc6_C"/>
</dbReference>
<keyword evidence="3 5" id="KW-0547">Nucleotide-binding</keyword>
<dbReference type="InterPro" id="IPR049945">
    <property type="entry name" value="AAA_22"/>
</dbReference>
<feature type="binding site" evidence="5">
    <location>
        <position position="217"/>
    </location>
    <ligand>
        <name>ATP</name>
        <dbReference type="ChEBI" id="CHEBI:30616"/>
    </ligand>
</feature>
<feature type="domain" description="Cdc6 C-terminal" evidence="7">
    <location>
        <begin position="310"/>
        <end position="389"/>
    </location>
</feature>
<dbReference type="Proteomes" id="UP000655759">
    <property type="component" value="Unassembled WGS sequence"/>
</dbReference>
<evidence type="ECO:0000256" key="2">
    <source>
        <dbReference type="ARBA" id="ARBA00022705"/>
    </source>
</evidence>
<dbReference type="InterPro" id="IPR014277">
    <property type="entry name" value="Orc1/Cdc6_arc"/>
</dbReference>
<evidence type="ECO:0000313" key="9">
    <source>
        <dbReference type="Proteomes" id="UP000655759"/>
    </source>
</evidence>
<evidence type="ECO:0000256" key="5">
    <source>
        <dbReference type="HAMAP-Rule" id="MF_01407"/>
    </source>
</evidence>
<protein>
    <recommendedName>
        <fullName evidence="5">ORC1-type DNA replication protein</fullName>
    </recommendedName>
</protein>
<evidence type="ECO:0000256" key="3">
    <source>
        <dbReference type="ARBA" id="ARBA00022741"/>
    </source>
</evidence>
<accession>A0A812EXL7</accession>
<keyword evidence="2 5" id="KW-0235">DNA replication</keyword>
<feature type="binding site" evidence="5">
    <location>
        <begin position="69"/>
        <end position="73"/>
    </location>
    <ligand>
        <name>ATP</name>
        <dbReference type="ChEBI" id="CHEBI:30616"/>
    </ligand>
</feature>
<dbReference type="PANTHER" id="PTHR10763:SF26">
    <property type="entry name" value="CELL DIVISION CONTROL PROTEIN 6 HOMOLOG"/>
    <property type="match status" value="1"/>
</dbReference>
<dbReference type="Gene3D" id="3.40.50.300">
    <property type="entry name" value="P-loop containing nucleotide triphosphate hydrolases"/>
    <property type="match status" value="1"/>
</dbReference>
<comment type="function">
    <text evidence="5">Involved in regulation of DNA replication.</text>
</comment>
<dbReference type="SMART" id="SM01074">
    <property type="entry name" value="Cdc6_C"/>
    <property type="match status" value="1"/>
</dbReference>
<dbReference type="PANTHER" id="PTHR10763">
    <property type="entry name" value="CELL DIVISION CONTROL PROTEIN 6-RELATED"/>
    <property type="match status" value="1"/>
</dbReference>
<dbReference type="AlphaFoldDB" id="A0A812EXL7"/>
<organism evidence="8 9">
    <name type="scientific">Candidatus Nitrosotenuis uzonensis</name>
    <dbReference type="NCBI Taxonomy" id="1407055"/>
    <lineage>
        <taxon>Archaea</taxon>
        <taxon>Nitrososphaerota</taxon>
        <taxon>Candidatus Nitrosotenuis</taxon>
    </lineage>
</organism>
<name>A0A812EXL7_9ARCH</name>
<comment type="caution">
    <text evidence="8">The sequence shown here is derived from an EMBL/GenBank/DDBJ whole genome shotgun (WGS) entry which is preliminary data.</text>
</comment>
<evidence type="ECO:0000256" key="1">
    <source>
        <dbReference type="ARBA" id="ARBA00006184"/>
    </source>
</evidence>
<dbReference type="EMBL" id="CAJNAQ010000002">
    <property type="protein sequence ID" value="CAE6489263.1"/>
    <property type="molecule type" value="Genomic_DNA"/>
</dbReference>
<dbReference type="GO" id="GO:0005524">
    <property type="term" value="F:ATP binding"/>
    <property type="evidence" value="ECO:0007669"/>
    <property type="project" value="UniProtKB-UniRule"/>
</dbReference>
<dbReference type="RefSeq" id="WP_205098466.1">
    <property type="nucleotide sequence ID" value="NZ_CAJNAQ010000002.1"/>
</dbReference>
<evidence type="ECO:0000313" key="8">
    <source>
        <dbReference type="EMBL" id="CAE6489263.1"/>
    </source>
</evidence>
<dbReference type="CDD" id="cd00009">
    <property type="entry name" value="AAA"/>
    <property type="match status" value="1"/>
</dbReference>